<gene>
    <name evidence="2" type="ORF">NCTC11544_03891</name>
</gene>
<accession>A0A380A9T3</accession>
<evidence type="ECO:0000313" key="3">
    <source>
        <dbReference type="Proteomes" id="UP000255529"/>
    </source>
</evidence>
<dbReference type="Proteomes" id="UP000255529">
    <property type="component" value="Unassembled WGS sequence"/>
</dbReference>
<feature type="domain" description="DUF5405" evidence="1">
    <location>
        <begin position="6"/>
        <end position="87"/>
    </location>
</feature>
<evidence type="ECO:0000259" key="1">
    <source>
        <dbReference type="Pfam" id="PF17399"/>
    </source>
</evidence>
<dbReference type="Pfam" id="PF17399">
    <property type="entry name" value="DUF5405"/>
    <property type="match status" value="1"/>
</dbReference>
<protein>
    <recommendedName>
        <fullName evidence="1">DUF5405 domain-containing protein</fullName>
    </recommendedName>
</protein>
<reference evidence="2 3" key="1">
    <citation type="submission" date="2018-06" db="EMBL/GenBank/DDBJ databases">
        <authorList>
            <consortium name="Pathogen Informatics"/>
            <person name="Doyle S."/>
        </authorList>
    </citation>
    <scope>NUCLEOTIDE SEQUENCE [LARGE SCALE GENOMIC DNA]</scope>
    <source>
        <strain evidence="2 3">NCTC11544</strain>
    </source>
</reference>
<dbReference type="AlphaFoldDB" id="A0A380A9T3"/>
<evidence type="ECO:0000313" key="2">
    <source>
        <dbReference type="EMBL" id="SUI76894.1"/>
    </source>
</evidence>
<sequence length="129" mass="14287">MSIHIKIGDRFVITSDVHQFILNQRVIGKAGESAGKERLVPLAYCPTITQLVNVLVHQHVRDSDVRSISELAAKILRIGQKCEAAFNGVEYNEELGRKYSAKFIAKSELSSQEGDVNAGWIQLHDGKGK</sequence>
<proteinExistence type="predicted"/>
<dbReference type="InterPro" id="IPR035404">
    <property type="entry name" value="DUF5405"/>
</dbReference>
<name>A0A380A9T3_9GAMM</name>
<dbReference type="EMBL" id="UGYN01000002">
    <property type="protein sequence ID" value="SUI76894.1"/>
    <property type="molecule type" value="Genomic_DNA"/>
</dbReference>
<dbReference type="RefSeq" id="WP_242507576.1">
    <property type="nucleotide sequence ID" value="NZ_CAMKUF010000003.1"/>
</dbReference>
<organism evidence="2 3">
    <name type="scientific">Serratia quinivorans</name>
    <dbReference type="NCBI Taxonomy" id="137545"/>
    <lineage>
        <taxon>Bacteria</taxon>
        <taxon>Pseudomonadati</taxon>
        <taxon>Pseudomonadota</taxon>
        <taxon>Gammaproteobacteria</taxon>
        <taxon>Enterobacterales</taxon>
        <taxon>Yersiniaceae</taxon>
        <taxon>Serratia</taxon>
    </lineage>
</organism>